<dbReference type="KEGG" id="ssam:E3D00_03215"/>
<protein>
    <submittedName>
        <fullName evidence="1">Uncharacterized protein</fullName>
    </submittedName>
</protein>
<keyword evidence="2" id="KW-1185">Reference proteome</keyword>
<reference evidence="1 2" key="1">
    <citation type="submission" date="2019-03" db="EMBL/GenBank/DDBJ databases">
        <title>The complete genome sequence of Swingsia samuiensis NBRC107927(T).</title>
        <authorList>
            <person name="Chua K.-O."/>
            <person name="Chan K.-G."/>
            <person name="See-Too W.-S."/>
        </authorList>
    </citation>
    <scope>NUCLEOTIDE SEQUENCE [LARGE SCALE GENOMIC DNA]</scope>
    <source>
        <strain evidence="1 2">AH83</strain>
    </source>
</reference>
<dbReference type="RefSeq" id="WP_141459896.1">
    <property type="nucleotide sequence ID" value="NZ_CP038141.1"/>
</dbReference>
<proteinExistence type="predicted"/>
<dbReference type="Proteomes" id="UP000316313">
    <property type="component" value="Chromosome"/>
</dbReference>
<name>A0A4Y6UI23_9PROT</name>
<accession>A0A4Y6UI23</accession>
<dbReference type="OrthoDB" id="7277460at2"/>
<sequence length="69" mass="7534">MLGSTVVEIDGVFLGVAIIVNQTGTRRFYAAHDCVRSLHNKTIPDIDLLKQQVASQARLALPVVTKSEK</sequence>
<gene>
    <name evidence="1" type="ORF">E3D00_03215</name>
</gene>
<dbReference type="EMBL" id="CP038141">
    <property type="protein sequence ID" value="QDH16694.1"/>
    <property type="molecule type" value="Genomic_DNA"/>
</dbReference>
<dbReference type="AlphaFoldDB" id="A0A4Y6UI23"/>
<organism evidence="1 2">
    <name type="scientific">Swingsia samuiensis</name>
    <dbReference type="NCBI Taxonomy" id="1293412"/>
    <lineage>
        <taxon>Bacteria</taxon>
        <taxon>Pseudomonadati</taxon>
        <taxon>Pseudomonadota</taxon>
        <taxon>Alphaproteobacteria</taxon>
        <taxon>Acetobacterales</taxon>
        <taxon>Acetobacteraceae</taxon>
        <taxon>Swingsia</taxon>
    </lineage>
</organism>
<evidence type="ECO:0000313" key="2">
    <source>
        <dbReference type="Proteomes" id="UP000316313"/>
    </source>
</evidence>
<evidence type="ECO:0000313" key="1">
    <source>
        <dbReference type="EMBL" id="QDH16694.1"/>
    </source>
</evidence>